<accession>A0A1G9XY51</accession>
<name>A0A1G9XY51_9EURY</name>
<protein>
    <submittedName>
        <fullName evidence="2">Uncharacterized protein</fullName>
    </submittedName>
</protein>
<evidence type="ECO:0000313" key="3">
    <source>
        <dbReference type="Proteomes" id="UP000199370"/>
    </source>
</evidence>
<dbReference type="Proteomes" id="UP000199370">
    <property type="component" value="Unassembled WGS sequence"/>
</dbReference>
<keyword evidence="3" id="KW-1185">Reference proteome</keyword>
<dbReference type="AlphaFoldDB" id="A0A1G9XY51"/>
<dbReference type="EMBL" id="FNIA01000012">
    <property type="protein sequence ID" value="SDN01688.1"/>
    <property type="molecule type" value="Genomic_DNA"/>
</dbReference>
<dbReference type="STRING" id="996166.SAMN05192554_11239"/>
<evidence type="ECO:0000256" key="1">
    <source>
        <dbReference type="SAM" id="MobiDB-lite"/>
    </source>
</evidence>
<feature type="region of interest" description="Disordered" evidence="1">
    <location>
        <begin position="20"/>
        <end position="46"/>
    </location>
</feature>
<reference evidence="2 3" key="1">
    <citation type="submission" date="2016-10" db="EMBL/GenBank/DDBJ databases">
        <authorList>
            <person name="de Groot N.N."/>
        </authorList>
    </citation>
    <scope>NUCLEOTIDE SEQUENCE [LARGE SCALE GENOMIC DNA]</scope>
    <source>
        <strain evidence="3">EB21,IBRC-M 10013,KCTC 4048</strain>
    </source>
</reference>
<evidence type="ECO:0000313" key="2">
    <source>
        <dbReference type="EMBL" id="SDN01688.1"/>
    </source>
</evidence>
<proteinExistence type="predicted"/>
<gene>
    <name evidence="2" type="ORF">SAMN05192554_11239</name>
</gene>
<organism evidence="2 3">
    <name type="scientific">Haloarchaeobius iranensis</name>
    <dbReference type="NCBI Taxonomy" id="996166"/>
    <lineage>
        <taxon>Archaea</taxon>
        <taxon>Methanobacteriati</taxon>
        <taxon>Methanobacteriota</taxon>
        <taxon>Stenosarchaea group</taxon>
        <taxon>Halobacteria</taxon>
        <taxon>Halobacteriales</taxon>
        <taxon>Halorubellaceae</taxon>
        <taxon>Haloarchaeobius</taxon>
    </lineage>
</organism>
<sequence length="62" mass="6742">MAWLVELEIGAATARVVPGGREHPLGECAQGHKQKKYSAPAHASAQPFERDILDEGVSIRFN</sequence>